<organism evidence="1 2">
    <name type="scientific">Myceligenerans crystallogenes</name>
    <dbReference type="NCBI Taxonomy" id="316335"/>
    <lineage>
        <taxon>Bacteria</taxon>
        <taxon>Bacillati</taxon>
        <taxon>Actinomycetota</taxon>
        <taxon>Actinomycetes</taxon>
        <taxon>Micrococcales</taxon>
        <taxon>Promicromonosporaceae</taxon>
        <taxon>Myceligenerans</taxon>
    </lineage>
</organism>
<dbReference type="RefSeq" id="WP_344105032.1">
    <property type="nucleotide sequence ID" value="NZ_BAAANL010000007.1"/>
</dbReference>
<sequence length="544" mass="59859">MYDGELEIHLTVDSPGADRLDGFAAQHGIKVSHIELDHGRHRAQPMLTVMVRGSLEDGRRRAEQVREQLAEARIATVRVKIEAVPWNDDVPVSDDDAPAGLHFEHHVKLRLPADDLLRRVELSGLAREHGARVSRNARRKRTDASEERFVTQRCFGVGRTTARGRLDGLLADLAKDGFEVLEVEEEYVVVDDNLPLDAGWMDHRPQDAGPVEPVAASVATAWTDQQMRYRLADGRSGFPATFEPPATGDAVIQHAVFEPAHKEFTNAYKAGQPVFHDPAHTEAWGSARDNALAHVMRTLAASPWADCFVLRGSVTLPVWLGDAARAPGDIDVVVVPRTIGAEDPTAVAMLDGLLTLLTADPGPGLRASDAARESIWTYERAEGRRIVVPYDVDGFPAGDGMPVGSVQVDFVFGEELLADPVVRAVPPSGVEMLVAPPDLQLAWKIQWLVTDMYPQGRDLYDAVLLADVADLSWDLLTEVLGAVEDPWWDELLQAFTAANLLGLEVDWENFRSEHPDVAEDPRVLVERLVLAVHRVEKRHGRGAP</sequence>
<proteinExistence type="predicted"/>
<protein>
    <recommendedName>
        <fullName evidence="3">Nucleotidyl transferase AbiEii toxin, Type IV TA system</fullName>
    </recommendedName>
</protein>
<dbReference type="InterPro" id="IPR014942">
    <property type="entry name" value="AbiEii"/>
</dbReference>
<comment type="caution">
    <text evidence="1">The sequence shown here is derived from an EMBL/GenBank/DDBJ whole genome shotgun (WGS) entry which is preliminary data.</text>
</comment>
<evidence type="ECO:0000313" key="1">
    <source>
        <dbReference type="EMBL" id="GAA1871269.1"/>
    </source>
</evidence>
<gene>
    <name evidence="1" type="ORF">GCM10009751_33060</name>
</gene>
<evidence type="ECO:0000313" key="2">
    <source>
        <dbReference type="Proteomes" id="UP001501094"/>
    </source>
</evidence>
<evidence type="ECO:0008006" key="3">
    <source>
        <dbReference type="Google" id="ProtNLM"/>
    </source>
</evidence>
<dbReference type="Proteomes" id="UP001501094">
    <property type="component" value="Unassembled WGS sequence"/>
</dbReference>
<name>A0ABN2NIW7_9MICO</name>
<accession>A0ABN2NIW7</accession>
<dbReference type="Pfam" id="PF08843">
    <property type="entry name" value="AbiEii"/>
    <property type="match status" value="1"/>
</dbReference>
<dbReference type="EMBL" id="BAAANL010000007">
    <property type="protein sequence ID" value="GAA1871269.1"/>
    <property type="molecule type" value="Genomic_DNA"/>
</dbReference>
<keyword evidence="2" id="KW-1185">Reference proteome</keyword>
<reference evidence="1 2" key="1">
    <citation type="journal article" date="2019" name="Int. J. Syst. Evol. Microbiol.">
        <title>The Global Catalogue of Microorganisms (GCM) 10K type strain sequencing project: providing services to taxonomists for standard genome sequencing and annotation.</title>
        <authorList>
            <consortium name="The Broad Institute Genomics Platform"/>
            <consortium name="The Broad Institute Genome Sequencing Center for Infectious Disease"/>
            <person name="Wu L."/>
            <person name="Ma J."/>
        </authorList>
    </citation>
    <scope>NUCLEOTIDE SEQUENCE [LARGE SCALE GENOMIC DNA]</scope>
    <source>
        <strain evidence="1 2">JCM 14326</strain>
    </source>
</reference>